<name>A0A1I7S420_BURXY</name>
<dbReference type="Pfam" id="PF18055">
    <property type="entry name" value="RPN6_N"/>
    <property type="match status" value="1"/>
</dbReference>
<dbReference type="SUPFAM" id="SSF46785">
    <property type="entry name" value="Winged helix' DNA-binding domain"/>
    <property type="match status" value="1"/>
</dbReference>
<accession>A0A1I7S420</accession>
<dbReference type="InterPro" id="IPR000717">
    <property type="entry name" value="PCI_dom"/>
</dbReference>
<dbReference type="Pfam" id="PF01399">
    <property type="entry name" value="PCI"/>
    <property type="match status" value="1"/>
</dbReference>
<feature type="domain" description="PCI" evidence="4">
    <location>
        <begin position="226"/>
        <end position="398"/>
    </location>
</feature>
<keyword evidence="2" id="KW-0647">Proteasome</keyword>
<feature type="region of interest" description="Disordered" evidence="3">
    <location>
        <begin position="1"/>
        <end position="23"/>
    </location>
</feature>
<dbReference type="eggNOG" id="KOG1463">
    <property type="taxonomic scope" value="Eukaryota"/>
</dbReference>
<evidence type="ECO:0000256" key="3">
    <source>
        <dbReference type="SAM" id="MobiDB-lite"/>
    </source>
</evidence>
<reference evidence="6" key="2">
    <citation type="submission" date="2020-08" db="EMBL/GenBank/DDBJ databases">
        <authorList>
            <person name="Kikuchi T."/>
        </authorList>
    </citation>
    <scope>NUCLEOTIDE SEQUENCE</scope>
    <source>
        <strain evidence="5">Ka4C1</strain>
    </source>
</reference>
<dbReference type="OrthoDB" id="1418352at2759"/>
<dbReference type="Proteomes" id="UP000659654">
    <property type="component" value="Unassembled WGS sequence"/>
</dbReference>
<feature type="compositionally biased region" description="Basic residues" evidence="3">
    <location>
        <begin position="444"/>
        <end position="456"/>
    </location>
</feature>
<dbReference type="InterPro" id="IPR050871">
    <property type="entry name" value="26S_Proteasome/COP9_Components"/>
</dbReference>
<proteinExistence type="inferred from homology"/>
<evidence type="ECO:0000313" key="9">
    <source>
        <dbReference type="WBParaSite" id="BXY_0775200.1"/>
    </source>
</evidence>
<protein>
    <submittedName>
        <fullName evidence="5">(pine wood nematode) hypothetical protein</fullName>
    </submittedName>
    <submittedName>
        <fullName evidence="9">PCI domain-containing protein</fullName>
    </submittedName>
</protein>
<dbReference type="Gene3D" id="1.25.40.570">
    <property type="match status" value="1"/>
</dbReference>
<comment type="similarity">
    <text evidence="1">Belongs to the proteasome subunit S9 family.</text>
</comment>
<evidence type="ECO:0000313" key="6">
    <source>
        <dbReference type="EMBL" id="CAG9116634.1"/>
    </source>
</evidence>
<dbReference type="AlphaFoldDB" id="A0A1I7S420"/>
<reference evidence="9" key="1">
    <citation type="submission" date="2016-11" db="UniProtKB">
        <authorList>
            <consortium name="WormBaseParasite"/>
        </authorList>
    </citation>
    <scope>IDENTIFICATION</scope>
</reference>
<dbReference type="PROSITE" id="PS50250">
    <property type="entry name" value="PCI"/>
    <property type="match status" value="1"/>
</dbReference>
<keyword evidence="8" id="KW-1185">Reference proteome</keyword>
<sequence length="474" mass="53270">MSGQVMSRSSQAATPPTQNSQTSLANLTVEELKKLFSIPIKANDEVQVKAREDAVLAVGKKLSGEKNTEELKNLILSTRPFLAVLGKAKAGKLVRTLVDYSLVIDEDAQIKVDLCKECVEWAKEQKRVYLRQTLEARLVRLYNDIGRYTDANSLALTLIKELKKIDDKDVLVEVQIEESKSLFCLGNLSRAKSALVGAKTTANAMYMNPKTQSELDLQSGILHAAEDHDFKTAFSYFYEAFENADQAEDKVMGTKALKYMCLSKIMLNEPEAIDKILTGKQAIKYFGSELEAMREVGKAFYSRVLKTFLAAFETYKKELMEDRVVKSHFSTLSESMIERELCRLIEPYKVVELKFIADKIGLPQVRVEKKLALMLLDKVFYGCLDQSYGVIYVHEHPGKEEGYKNAVDIIHVLSDTVNATYLMAHKLRLMETRVKASDVEKPVEKKRKKAGKKVKRTSSASSQTGSTSSAPRTE</sequence>
<dbReference type="InterPro" id="IPR040773">
    <property type="entry name" value="Rpn6_N"/>
</dbReference>
<dbReference type="SMR" id="A0A1I7S420"/>
<evidence type="ECO:0000313" key="5">
    <source>
        <dbReference type="EMBL" id="CAD5227007.1"/>
    </source>
</evidence>
<dbReference type="InterPro" id="IPR036390">
    <property type="entry name" value="WH_DNA-bd_sf"/>
</dbReference>
<dbReference type="Proteomes" id="UP000095284">
    <property type="component" value="Unplaced"/>
</dbReference>
<dbReference type="EMBL" id="CAJFDI010000004">
    <property type="protein sequence ID" value="CAD5227007.1"/>
    <property type="molecule type" value="Genomic_DNA"/>
</dbReference>
<evidence type="ECO:0000259" key="4">
    <source>
        <dbReference type="PROSITE" id="PS50250"/>
    </source>
</evidence>
<evidence type="ECO:0000256" key="2">
    <source>
        <dbReference type="ARBA" id="ARBA00022942"/>
    </source>
</evidence>
<evidence type="ECO:0000313" key="8">
    <source>
        <dbReference type="Proteomes" id="UP000659654"/>
    </source>
</evidence>
<gene>
    <name evidence="5" type="ORF">BXYJ_LOCUS9552</name>
</gene>
<organism evidence="7 9">
    <name type="scientific">Bursaphelenchus xylophilus</name>
    <name type="common">Pinewood nematode worm</name>
    <name type="synonym">Aphelenchoides xylophilus</name>
    <dbReference type="NCBI Taxonomy" id="6326"/>
    <lineage>
        <taxon>Eukaryota</taxon>
        <taxon>Metazoa</taxon>
        <taxon>Ecdysozoa</taxon>
        <taxon>Nematoda</taxon>
        <taxon>Chromadorea</taxon>
        <taxon>Rhabditida</taxon>
        <taxon>Tylenchina</taxon>
        <taxon>Tylenchomorpha</taxon>
        <taxon>Aphelenchoidea</taxon>
        <taxon>Aphelenchoididae</taxon>
        <taxon>Bursaphelenchus</taxon>
    </lineage>
</organism>
<feature type="compositionally biased region" description="Low complexity" evidence="3">
    <location>
        <begin position="457"/>
        <end position="474"/>
    </location>
</feature>
<dbReference type="WBParaSite" id="BXY_0775200.1">
    <property type="protein sequence ID" value="BXY_0775200.1"/>
    <property type="gene ID" value="BXY_0775200"/>
</dbReference>
<evidence type="ECO:0000256" key="1">
    <source>
        <dbReference type="ARBA" id="ARBA00007454"/>
    </source>
</evidence>
<dbReference type="GO" id="GO:0000502">
    <property type="term" value="C:proteasome complex"/>
    <property type="evidence" value="ECO:0007669"/>
    <property type="project" value="UniProtKB-KW"/>
</dbReference>
<feature type="region of interest" description="Disordered" evidence="3">
    <location>
        <begin position="435"/>
        <end position="474"/>
    </location>
</feature>
<dbReference type="Proteomes" id="UP000582659">
    <property type="component" value="Unassembled WGS sequence"/>
</dbReference>
<dbReference type="SMART" id="SM00753">
    <property type="entry name" value="PAM"/>
    <property type="match status" value="1"/>
</dbReference>
<dbReference type="SMART" id="SM00088">
    <property type="entry name" value="PINT"/>
    <property type="match status" value="1"/>
</dbReference>
<evidence type="ECO:0000313" key="7">
    <source>
        <dbReference type="Proteomes" id="UP000095284"/>
    </source>
</evidence>
<dbReference type="EMBL" id="CAJFCV020000004">
    <property type="protein sequence ID" value="CAG9116634.1"/>
    <property type="molecule type" value="Genomic_DNA"/>
</dbReference>
<dbReference type="PANTHER" id="PTHR10678">
    <property type="entry name" value="26S PROTEASOME NON-ATPASE REGULATORY SUBUNIT 11/COP9 SIGNALOSOME COMPLEX SUBUNIT 2"/>
    <property type="match status" value="1"/>
</dbReference>